<proteinExistence type="predicted"/>
<feature type="non-terminal residue" evidence="2">
    <location>
        <position position="1"/>
    </location>
</feature>
<dbReference type="InterPro" id="IPR039689">
    <property type="entry name" value="CD72"/>
</dbReference>
<dbReference type="GO" id="GO:0005886">
    <property type="term" value="C:plasma membrane"/>
    <property type="evidence" value="ECO:0007669"/>
    <property type="project" value="InterPro"/>
</dbReference>
<keyword evidence="3" id="KW-1185">Reference proteome</keyword>
<dbReference type="SMART" id="SM00034">
    <property type="entry name" value="CLECT"/>
    <property type="match status" value="1"/>
</dbReference>
<reference evidence="2" key="1">
    <citation type="thesis" date="2020" institute="ProQuest LLC" country="789 East Eisenhower Parkway, Ann Arbor, MI, USA">
        <title>Comparative Genomics and Chromosome Evolution.</title>
        <authorList>
            <person name="Mudd A.B."/>
        </authorList>
    </citation>
    <scope>NUCLEOTIDE SEQUENCE</scope>
    <source>
        <strain evidence="2">237g6f4</strain>
        <tissue evidence="2">Blood</tissue>
    </source>
</reference>
<sequence length="134" mass="15278">ASRCPSCPPESSSCPNKWTKSDDKCFYVSQNTKNWQSSREFCELEGGTLLNPDQETQEEIGLLHDLTGDYWVGLIKHEGSGHWRRLDGSVWTGQIEYDDPQRRVPQCIVEDSGKFVALDCSSARRWICVKTLNH</sequence>
<organism evidence="2 3">
    <name type="scientific">Engystomops pustulosus</name>
    <name type="common">Tungara frog</name>
    <name type="synonym">Physalaemus pustulosus</name>
    <dbReference type="NCBI Taxonomy" id="76066"/>
    <lineage>
        <taxon>Eukaryota</taxon>
        <taxon>Metazoa</taxon>
        <taxon>Chordata</taxon>
        <taxon>Craniata</taxon>
        <taxon>Vertebrata</taxon>
        <taxon>Euteleostomi</taxon>
        <taxon>Amphibia</taxon>
        <taxon>Batrachia</taxon>
        <taxon>Anura</taxon>
        <taxon>Neobatrachia</taxon>
        <taxon>Hyloidea</taxon>
        <taxon>Leptodactylidae</taxon>
        <taxon>Leiuperinae</taxon>
        <taxon>Engystomops</taxon>
    </lineage>
</organism>
<dbReference type="InterPro" id="IPR001304">
    <property type="entry name" value="C-type_lectin-like"/>
</dbReference>
<protein>
    <recommendedName>
        <fullName evidence="1">C-type lectin domain-containing protein</fullName>
    </recommendedName>
</protein>
<dbReference type="Gene3D" id="3.10.100.10">
    <property type="entry name" value="Mannose-Binding Protein A, subunit A"/>
    <property type="match status" value="1"/>
</dbReference>
<feature type="domain" description="C-type lectin" evidence="1">
    <location>
        <begin position="21"/>
        <end position="129"/>
    </location>
</feature>
<dbReference type="SUPFAM" id="SSF56436">
    <property type="entry name" value="C-type lectin-like"/>
    <property type="match status" value="1"/>
</dbReference>
<dbReference type="PANTHER" id="PTHR15028:SF6">
    <property type="entry name" value="B-CELL DIFFERENTIATION ANTIGEN CD72"/>
    <property type="match status" value="1"/>
</dbReference>
<dbReference type="EMBL" id="WNYA01049325">
    <property type="protein sequence ID" value="KAG8536163.1"/>
    <property type="molecule type" value="Genomic_DNA"/>
</dbReference>
<evidence type="ECO:0000313" key="2">
    <source>
        <dbReference type="EMBL" id="KAG8536163.1"/>
    </source>
</evidence>
<accession>A0AAV6YJ71</accession>
<comment type="caution">
    <text evidence="2">The sequence shown here is derived from an EMBL/GenBank/DDBJ whole genome shotgun (WGS) entry which is preliminary data.</text>
</comment>
<dbReference type="Proteomes" id="UP000824782">
    <property type="component" value="Unassembled WGS sequence"/>
</dbReference>
<dbReference type="GO" id="GO:0004888">
    <property type="term" value="F:transmembrane signaling receptor activity"/>
    <property type="evidence" value="ECO:0007669"/>
    <property type="project" value="InterPro"/>
</dbReference>
<dbReference type="Pfam" id="PF00059">
    <property type="entry name" value="Lectin_C"/>
    <property type="match status" value="1"/>
</dbReference>
<gene>
    <name evidence="2" type="ORF">GDO81_027000</name>
</gene>
<name>A0AAV6YJ71_ENGPU</name>
<dbReference type="AlphaFoldDB" id="A0AAV6YJ71"/>
<evidence type="ECO:0000259" key="1">
    <source>
        <dbReference type="PROSITE" id="PS50041"/>
    </source>
</evidence>
<dbReference type="InterPro" id="IPR016186">
    <property type="entry name" value="C-type_lectin-like/link_sf"/>
</dbReference>
<evidence type="ECO:0000313" key="3">
    <source>
        <dbReference type="Proteomes" id="UP000824782"/>
    </source>
</evidence>
<dbReference type="InterPro" id="IPR016187">
    <property type="entry name" value="CTDL_fold"/>
</dbReference>
<dbReference type="PANTHER" id="PTHR15028">
    <property type="entry name" value="CD72-RELATED"/>
    <property type="match status" value="1"/>
</dbReference>
<dbReference type="PROSITE" id="PS50041">
    <property type="entry name" value="C_TYPE_LECTIN_2"/>
    <property type="match status" value="1"/>
</dbReference>